<dbReference type="PaxDb" id="4113-PGSC0003DMT400057931"/>
<accession>M1C1W9</accession>
<reference evidence="1" key="2">
    <citation type="submission" date="2015-06" db="UniProtKB">
        <authorList>
            <consortium name="EnsemblPlants"/>
        </authorList>
    </citation>
    <scope>IDENTIFICATION</scope>
    <source>
        <strain evidence="1">DM1-3 516 R44</strain>
    </source>
</reference>
<dbReference type="Gene3D" id="3.30.310.80">
    <property type="entry name" value="Kinase associated domain 1, KA1"/>
    <property type="match status" value="1"/>
</dbReference>
<name>M1C1W9_SOLTU</name>
<dbReference type="HOGENOM" id="CLU_2798900_0_0_1"/>
<dbReference type="eggNOG" id="KOG0583">
    <property type="taxonomic scope" value="Eukaryota"/>
</dbReference>
<evidence type="ECO:0000313" key="1">
    <source>
        <dbReference type="EnsemblPlants" id="PGSC0003DMT400057931"/>
    </source>
</evidence>
<dbReference type="AlphaFoldDB" id="M1C1W9"/>
<protein>
    <submittedName>
        <fullName evidence="1">CBL-interacting protein kinase 6</fullName>
    </submittedName>
</protein>
<organism evidence="1 2">
    <name type="scientific">Solanum tuberosum</name>
    <name type="common">Potato</name>
    <dbReference type="NCBI Taxonomy" id="4113"/>
    <lineage>
        <taxon>Eukaryota</taxon>
        <taxon>Viridiplantae</taxon>
        <taxon>Streptophyta</taxon>
        <taxon>Embryophyta</taxon>
        <taxon>Tracheophyta</taxon>
        <taxon>Spermatophyta</taxon>
        <taxon>Magnoliopsida</taxon>
        <taxon>eudicotyledons</taxon>
        <taxon>Gunneridae</taxon>
        <taxon>Pentapetalae</taxon>
        <taxon>asterids</taxon>
        <taxon>lamiids</taxon>
        <taxon>Solanales</taxon>
        <taxon>Solanaceae</taxon>
        <taxon>Solanoideae</taxon>
        <taxon>Solaneae</taxon>
        <taxon>Solanum</taxon>
    </lineage>
</organism>
<reference evidence="2" key="1">
    <citation type="journal article" date="2011" name="Nature">
        <title>Genome sequence and analysis of the tuber crop potato.</title>
        <authorList>
            <consortium name="The Potato Genome Sequencing Consortium"/>
        </authorList>
    </citation>
    <scope>NUCLEOTIDE SEQUENCE [LARGE SCALE GENOMIC DNA]</scope>
    <source>
        <strain evidence="2">cv. DM1-3 516 R44</strain>
    </source>
</reference>
<dbReference type="OMA" id="FHIVFAK"/>
<dbReference type="EnsemblPlants" id="PGSC0003DMT400057931">
    <property type="protein sequence ID" value="PGSC0003DMT400057931"/>
    <property type="gene ID" value="PGSC0003DMG400022498"/>
</dbReference>
<dbReference type="Proteomes" id="UP000011115">
    <property type="component" value="Unassembled WGS sequence"/>
</dbReference>
<dbReference type="STRING" id="4113.M1C1W9"/>
<keyword evidence="2" id="KW-1185">Reference proteome</keyword>
<sequence>MSKLESLAKKVNFHIVFAKEFKVKMQGTSNGRKGKLSVLAEVIEVAPDVAIVQFSKSAGDTFLEYKGE</sequence>
<dbReference type="Gramene" id="PGSC0003DMT400057931">
    <property type="protein sequence ID" value="PGSC0003DMT400057931"/>
    <property type="gene ID" value="PGSC0003DMG400022498"/>
</dbReference>
<evidence type="ECO:0000313" key="2">
    <source>
        <dbReference type="Proteomes" id="UP000011115"/>
    </source>
</evidence>
<proteinExistence type="predicted"/>
<dbReference type="InParanoid" id="M1C1W9"/>